<proteinExistence type="predicted"/>
<organism evidence="1">
    <name type="scientific">Agrobacterium tumefaciens</name>
    <dbReference type="NCBI Taxonomy" id="358"/>
    <lineage>
        <taxon>Bacteria</taxon>
        <taxon>Pseudomonadati</taxon>
        <taxon>Pseudomonadota</taxon>
        <taxon>Alphaproteobacteria</taxon>
        <taxon>Hyphomicrobiales</taxon>
        <taxon>Rhizobiaceae</taxon>
        <taxon>Rhizobium/Agrobacterium group</taxon>
        <taxon>Agrobacterium</taxon>
        <taxon>Agrobacterium tumefaciens complex</taxon>
    </lineage>
</organism>
<protein>
    <submittedName>
        <fullName evidence="1">Uncharacterized protein</fullName>
    </submittedName>
</protein>
<evidence type="ECO:0000313" key="1">
    <source>
        <dbReference type="EMBL" id="ASK47130.1"/>
    </source>
</evidence>
<reference evidence="1" key="1">
    <citation type="submission" date="2016-10" db="EMBL/GenBank/DDBJ databases">
        <title>Agrobacterium Ti plasmids: Classification based on T-DNA and Vir regions organization.</title>
        <authorList>
            <person name="Nabi N."/>
            <person name="Vial L."/>
            <person name="Ben Hafsa A."/>
            <person name="Chapulliot D."/>
            <person name="Berard A."/>
            <person name="Chauveau A."/>
            <person name="Le Paslier M.-C."/>
            <person name="Harzallah Skhiri F."/>
            <person name="Brunel D."/>
            <person name="Nesme X."/>
            <person name="Chaouachi M."/>
        </authorList>
    </citation>
    <scope>NUCLEOTIDE SEQUENCE</scope>
    <source>
        <strain evidence="1">CFBP2413</strain>
        <plasmid evidence="1">pTi_CFBP2413</plasmid>
    </source>
</reference>
<dbReference type="EMBL" id="KY000061">
    <property type="protein sequence ID" value="ASK47130.1"/>
    <property type="molecule type" value="Genomic_DNA"/>
</dbReference>
<dbReference type="AlphaFoldDB" id="A0A2Z2PXD0"/>
<accession>A0A2Z2PXD0</accession>
<keyword evidence="1" id="KW-0614">Plasmid</keyword>
<geneLocation type="plasmid" evidence="1">
    <name>pTi_CFBP2413</name>
</geneLocation>
<sequence length="126" mass="13510">MVSLPSGGKVSISAKLWAETMSTALEPDPHRGRSVLAYPARSSDPHVFPLKDGGQVDLLSYPLAETNEDLAMLIEHPKNSLGWSVVVRLAEEDMAIILKSPCHRRSFGIPTVAGFTDRGTAGTPVS</sequence>
<name>A0A2Z2PXD0_AGRTU</name>